<dbReference type="InterPro" id="IPR021005">
    <property type="entry name" value="Znf_CGNR"/>
</dbReference>
<protein>
    <submittedName>
        <fullName evidence="2">CGNR zinc finger domain-containing protein</fullName>
    </submittedName>
</protein>
<accession>A0A7M2SAQ8</accession>
<dbReference type="InterPro" id="IPR023286">
    <property type="entry name" value="ABATE_dom_sf"/>
</dbReference>
<feature type="domain" description="Zinc finger CGNR" evidence="1">
    <location>
        <begin position="128"/>
        <end position="170"/>
    </location>
</feature>
<dbReference type="KEGG" id="sfeu:IM697_24465"/>
<dbReference type="AlphaFoldDB" id="A0A7M2SAQ8"/>
<name>A0A7M2SAQ8_9ACTN</name>
<dbReference type="RefSeq" id="WP_194038252.1">
    <property type="nucleotide sequence ID" value="NZ_CP063373.1"/>
</dbReference>
<proteinExistence type="predicted"/>
<dbReference type="Proteomes" id="UP000594205">
    <property type="component" value="Chromosome"/>
</dbReference>
<dbReference type="PANTHER" id="PTHR35525">
    <property type="entry name" value="BLL6575 PROTEIN"/>
    <property type="match status" value="1"/>
</dbReference>
<dbReference type="SUPFAM" id="SSF160904">
    <property type="entry name" value="Jann2411-like"/>
    <property type="match status" value="1"/>
</dbReference>
<dbReference type="EMBL" id="CP063373">
    <property type="protein sequence ID" value="QOV33374.1"/>
    <property type="molecule type" value="Genomic_DNA"/>
</dbReference>
<dbReference type="Gene3D" id="1.10.3300.10">
    <property type="entry name" value="Jann2411-like domain"/>
    <property type="match status" value="1"/>
</dbReference>
<gene>
    <name evidence="2" type="ORF">IM697_24465</name>
</gene>
<keyword evidence="3" id="KW-1185">Reference proteome</keyword>
<organism evidence="2 3">
    <name type="scientific">Streptomyces ferrugineus</name>
    <dbReference type="NCBI Taxonomy" id="1413221"/>
    <lineage>
        <taxon>Bacteria</taxon>
        <taxon>Bacillati</taxon>
        <taxon>Actinomycetota</taxon>
        <taxon>Actinomycetes</taxon>
        <taxon>Kitasatosporales</taxon>
        <taxon>Streptomycetaceae</taxon>
        <taxon>Streptomyces</taxon>
    </lineage>
</organism>
<evidence type="ECO:0000313" key="2">
    <source>
        <dbReference type="EMBL" id="QOV33374.1"/>
    </source>
</evidence>
<dbReference type="PANTHER" id="PTHR35525:SF3">
    <property type="entry name" value="BLL6575 PROTEIN"/>
    <property type="match status" value="1"/>
</dbReference>
<dbReference type="InterPro" id="IPR010852">
    <property type="entry name" value="ABATE"/>
</dbReference>
<sequence length="181" mass="19433">MHFNHYGGEAARLAADLANLTESPCPSDLEPLLAAHGIARRALTAGQSNQIWEWSRRLAACFGPQDVDRRCQAVNALLADSSTRPHISLHDGRPHLHYSTPDADAAAHIRAVTAAGLAYVVCFAAADRLGRCARRGCGLAFVDTSRNGRRTYCSVRCANNDAVARHRGRRGGVAPPPTQDA</sequence>
<evidence type="ECO:0000313" key="3">
    <source>
        <dbReference type="Proteomes" id="UP000594205"/>
    </source>
</evidence>
<dbReference type="Pfam" id="PF11706">
    <property type="entry name" value="zf-CGNR"/>
    <property type="match status" value="1"/>
</dbReference>
<reference evidence="2 3" key="1">
    <citation type="submission" date="2020-10" db="EMBL/GenBank/DDBJ databases">
        <title>Streptomyces ferrugineus complate genome analysis.</title>
        <authorList>
            <person name="Anwar N."/>
        </authorList>
    </citation>
    <scope>NUCLEOTIDE SEQUENCE [LARGE SCALE GENOMIC DNA]</scope>
    <source>
        <strain evidence="2 3">CCTCC AA2014009</strain>
    </source>
</reference>
<evidence type="ECO:0000259" key="1">
    <source>
        <dbReference type="Pfam" id="PF11706"/>
    </source>
</evidence>